<dbReference type="EMBL" id="CP016539">
    <property type="protein sequence ID" value="ANU20302.1"/>
    <property type="molecule type" value="Genomic_DNA"/>
</dbReference>
<protein>
    <submittedName>
        <fullName evidence="9">Alkaline phosphatase</fullName>
    </submittedName>
</protein>
<feature type="transmembrane region" description="Helical" evidence="7">
    <location>
        <begin position="12"/>
        <end position="30"/>
    </location>
</feature>
<gene>
    <name evidence="9" type="ORF">BBI15_08770</name>
</gene>
<reference evidence="9" key="1">
    <citation type="submission" date="2016-10" db="EMBL/GenBank/DDBJ databases">
        <authorList>
            <person name="See-Too W.S."/>
        </authorList>
    </citation>
    <scope>NUCLEOTIDE SEQUENCE [LARGE SCALE GENOMIC DNA]</scope>
    <source>
        <strain evidence="9">DSM 23997</strain>
    </source>
</reference>
<feature type="transmembrane region" description="Helical" evidence="7">
    <location>
        <begin position="178"/>
        <end position="195"/>
    </location>
</feature>
<dbReference type="STRING" id="1038856.BBI15_08770"/>
<keyword evidence="10" id="KW-1185">Reference proteome</keyword>
<dbReference type="AlphaFoldDB" id="A0A1C7EA50"/>
<dbReference type="PANTHER" id="PTHR42709">
    <property type="entry name" value="ALKALINE PHOSPHATASE LIKE PROTEIN"/>
    <property type="match status" value="1"/>
</dbReference>
<keyword evidence="3" id="KW-1003">Cell membrane</keyword>
<evidence type="ECO:0000313" key="10">
    <source>
        <dbReference type="Proteomes" id="UP000092650"/>
    </source>
</evidence>
<evidence type="ECO:0000256" key="2">
    <source>
        <dbReference type="ARBA" id="ARBA00010792"/>
    </source>
</evidence>
<evidence type="ECO:0000256" key="5">
    <source>
        <dbReference type="ARBA" id="ARBA00022989"/>
    </source>
</evidence>
<accession>A0A1C7EA50</accession>
<dbReference type="KEGG" id="ppla:BBI15_08770"/>
<dbReference type="PANTHER" id="PTHR42709:SF6">
    <property type="entry name" value="UNDECAPRENYL PHOSPHATE TRANSPORTER A"/>
    <property type="match status" value="1"/>
</dbReference>
<dbReference type="RefSeq" id="WP_068870234.1">
    <property type="nucleotide sequence ID" value="NZ_CP016539.2"/>
</dbReference>
<keyword evidence="4 7" id="KW-0812">Transmembrane</keyword>
<name>A0A1C7EA50_9BACL</name>
<organism evidence="9 10">
    <name type="scientific">Planococcus plakortidis</name>
    <dbReference type="NCBI Taxonomy" id="1038856"/>
    <lineage>
        <taxon>Bacteria</taxon>
        <taxon>Bacillati</taxon>
        <taxon>Bacillota</taxon>
        <taxon>Bacilli</taxon>
        <taxon>Bacillales</taxon>
        <taxon>Caryophanaceae</taxon>
        <taxon>Planococcus</taxon>
    </lineage>
</organism>
<comment type="subcellular location">
    <subcellularLocation>
        <location evidence="1">Cell membrane</location>
        <topology evidence="1">Multi-pass membrane protein</topology>
    </subcellularLocation>
</comment>
<evidence type="ECO:0000256" key="7">
    <source>
        <dbReference type="SAM" id="Phobius"/>
    </source>
</evidence>
<evidence type="ECO:0000256" key="3">
    <source>
        <dbReference type="ARBA" id="ARBA00022475"/>
    </source>
</evidence>
<evidence type="ECO:0000313" key="9">
    <source>
        <dbReference type="EMBL" id="ANU20302.1"/>
    </source>
</evidence>
<feature type="domain" description="VTT" evidence="8">
    <location>
        <begin position="30"/>
        <end position="160"/>
    </location>
</feature>
<comment type="similarity">
    <text evidence="2">Belongs to the DedA family.</text>
</comment>
<evidence type="ECO:0000259" key="8">
    <source>
        <dbReference type="Pfam" id="PF09335"/>
    </source>
</evidence>
<dbReference type="OrthoDB" id="9813426at2"/>
<dbReference type="InterPro" id="IPR032816">
    <property type="entry name" value="VTT_dom"/>
</dbReference>
<keyword evidence="5 7" id="KW-1133">Transmembrane helix</keyword>
<feature type="transmembrane region" description="Helical" evidence="7">
    <location>
        <begin position="137"/>
        <end position="158"/>
    </location>
</feature>
<dbReference type="Pfam" id="PF09335">
    <property type="entry name" value="VTT_dom"/>
    <property type="match status" value="1"/>
</dbReference>
<dbReference type="InterPro" id="IPR051311">
    <property type="entry name" value="DedA_domain"/>
</dbReference>
<keyword evidence="6 7" id="KW-0472">Membrane</keyword>
<sequence>MEQWITSVMENYGYFGIFLLILLENVFPPVPSEVVLTAGGFMTSTTSLTVWGVILSATAGSVAGAVMLYGLGLLLDVERLERIIEKHGNWLRLKKADLHKADRWFDRFGGFAVFIGRLIPLVRSLISIPAGMSNMKFVLFLAFTTAGTLIWNTVLVYVGRAVGENREEILQQLGVYSNSVYVLLTIGAIAGLWMYKKRRGGGR</sequence>
<evidence type="ECO:0000256" key="4">
    <source>
        <dbReference type="ARBA" id="ARBA00022692"/>
    </source>
</evidence>
<feature type="transmembrane region" description="Helical" evidence="7">
    <location>
        <begin position="50"/>
        <end position="75"/>
    </location>
</feature>
<dbReference type="GO" id="GO:0005886">
    <property type="term" value="C:plasma membrane"/>
    <property type="evidence" value="ECO:0007669"/>
    <property type="project" value="UniProtKB-SubCell"/>
</dbReference>
<proteinExistence type="inferred from homology"/>
<evidence type="ECO:0000256" key="6">
    <source>
        <dbReference type="ARBA" id="ARBA00023136"/>
    </source>
</evidence>
<dbReference type="Proteomes" id="UP000092650">
    <property type="component" value="Chromosome"/>
</dbReference>
<evidence type="ECO:0000256" key="1">
    <source>
        <dbReference type="ARBA" id="ARBA00004651"/>
    </source>
</evidence>